<organism evidence="1 2">
    <name type="scientific">Ruminococcus flavefaciens</name>
    <dbReference type="NCBI Taxonomy" id="1265"/>
    <lineage>
        <taxon>Bacteria</taxon>
        <taxon>Bacillati</taxon>
        <taxon>Bacillota</taxon>
        <taxon>Clostridia</taxon>
        <taxon>Eubacteriales</taxon>
        <taxon>Oscillospiraceae</taxon>
        <taxon>Ruminococcus</taxon>
    </lineage>
</organism>
<evidence type="ECO:0000313" key="2">
    <source>
        <dbReference type="Proteomes" id="UP000245720"/>
    </source>
</evidence>
<gene>
    <name evidence="1" type="ORF">IE37_03164</name>
</gene>
<proteinExistence type="predicted"/>
<accession>A0A315XWY7</accession>
<dbReference type="RefSeq" id="WP_109727840.1">
    <property type="nucleotide sequence ID" value="NZ_QGDI01000016.1"/>
</dbReference>
<dbReference type="OrthoDB" id="1819739at2"/>
<dbReference type="Proteomes" id="UP000245720">
    <property type="component" value="Unassembled WGS sequence"/>
</dbReference>
<reference evidence="1 2" key="1">
    <citation type="submission" date="2018-05" db="EMBL/GenBank/DDBJ databases">
        <title>The Hungate 1000. A catalogue of reference genomes from the rumen microbiome.</title>
        <authorList>
            <person name="Kelly W."/>
        </authorList>
    </citation>
    <scope>NUCLEOTIDE SEQUENCE [LARGE SCALE GENOMIC DNA]</scope>
    <source>
        <strain evidence="1 2">SAb67</strain>
    </source>
</reference>
<sequence>MYELNDKKIGEHLKALIDERGYKTTADFCRDYLKLKYSNQEITDTILQNERNRFGAILKGDKKIQTHDLPILSELLCVPCEEILSAGKCYAPTRNHVTNYEIAQSHDRKVWDEYMKREDTIFLNCDEYCKTVIDYALEFKNYAFMKYLLDEGFIWFVDPNADVCDMYGYRAGTSIKPKELAKNYPENRLPTEIRFQDRLRTQTIALAIENEDYDILESLCAREIPEMHQLTWNGINPAFIYKNEDLIEAIANSENEKVIDYFSDEFTIGIYNNKNITVVFPFLSDVIEKMLEIGNEKAAAVALKKAIAHNKDTFNKIDDMIKMACKLHHDSQTEQMERLIKVCTETGCSVNDANMIKRFKENADNYAYIYSTFNVDECNYISFHYRNNGQYHDIITNICKVTSKKGSAEIKSLVKELNKCYNRIISLGGEKYAKILL</sequence>
<dbReference type="EMBL" id="QGDI01000016">
    <property type="protein sequence ID" value="PWJ10072.1"/>
    <property type="molecule type" value="Genomic_DNA"/>
</dbReference>
<protein>
    <submittedName>
        <fullName evidence="1">Uncharacterized protein</fullName>
    </submittedName>
</protein>
<dbReference type="AlphaFoldDB" id="A0A315XWY7"/>
<evidence type="ECO:0000313" key="1">
    <source>
        <dbReference type="EMBL" id="PWJ10072.1"/>
    </source>
</evidence>
<name>A0A315XWY7_RUMFL</name>
<comment type="caution">
    <text evidence="1">The sequence shown here is derived from an EMBL/GenBank/DDBJ whole genome shotgun (WGS) entry which is preliminary data.</text>
</comment>